<dbReference type="AlphaFoldDB" id="A0A165SSJ1"/>
<keyword evidence="1" id="KW-0472">Membrane</keyword>
<protein>
    <submittedName>
        <fullName evidence="2">Uncharacterized protein</fullName>
    </submittedName>
</protein>
<dbReference type="OrthoDB" id="7961613at2759"/>
<reference evidence="2 3" key="1">
    <citation type="journal article" date="2016" name="Mol. Biol. Evol.">
        <title>Comparative Genomics of Early-Diverging Mushroom-Forming Fungi Provides Insights into the Origins of Lignocellulose Decay Capabilities.</title>
        <authorList>
            <person name="Nagy L.G."/>
            <person name="Riley R."/>
            <person name="Tritt A."/>
            <person name="Adam C."/>
            <person name="Daum C."/>
            <person name="Floudas D."/>
            <person name="Sun H."/>
            <person name="Yadav J.S."/>
            <person name="Pangilinan J."/>
            <person name="Larsson K.H."/>
            <person name="Matsuura K."/>
            <person name="Barry K."/>
            <person name="Labutti K."/>
            <person name="Kuo R."/>
            <person name="Ohm R.A."/>
            <person name="Bhattacharya S.S."/>
            <person name="Shirouzu T."/>
            <person name="Yoshinaga Y."/>
            <person name="Martin F.M."/>
            <person name="Grigoriev I.V."/>
            <person name="Hibbett D.S."/>
        </authorList>
    </citation>
    <scope>NUCLEOTIDE SEQUENCE [LARGE SCALE GENOMIC DNA]</scope>
    <source>
        <strain evidence="2 3">L-15889</strain>
    </source>
</reference>
<keyword evidence="3" id="KW-1185">Reference proteome</keyword>
<evidence type="ECO:0000313" key="2">
    <source>
        <dbReference type="EMBL" id="KZT72429.1"/>
    </source>
</evidence>
<dbReference type="Proteomes" id="UP000076727">
    <property type="component" value="Unassembled WGS sequence"/>
</dbReference>
<organism evidence="2 3">
    <name type="scientific">Daedalea quercina L-15889</name>
    <dbReference type="NCBI Taxonomy" id="1314783"/>
    <lineage>
        <taxon>Eukaryota</taxon>
        <taxon>Fungi</taxon>
        <taxon>Dikarya</taxon>
        <taxon>Basidiomycota</taxon>
        <taxon>Agaricomycotina</taxon>
        <taxon>Agaricomycetes</taxon>
        <taxon>Polyporales</taxon>
        <taxon>Fomitopsis</taxon>
    </lineage>
</organism>
<sequence length="61" mass="6916">MSTRPRLSVTDILHRGLLYTLVGISLWGVVMIGVVHRDTLRRGRGMLRVKLARDRKLTCTA</sequence>
<proteinExistence type="predicted"/>
<dbReference type="EMBL" id="KV429041">
    <property type="protein sequence ID" value="KZT72429.1"/>
    <property type="molecule type" value="Genomic_DNA"/>
</dbReference>
<keyword evidence="1" id="KW-0812">Transmembrane</keyword>
<keyword evidence="1" id="KW-1133">Transmembrane helix</keyword>
<evidence type="ECO:0000256" key="1">
    <source>
        <dbReference type="SAM" id="Phobius"/>
    </source>
</evidence>
<gene>
    <name evidence="2" type="ORF">DAEQUDRAFT_664266</name>
</gene>
<dbReference type="STRING" id="1314783.A0A165SSJ1"/>
<accession>A0A165SSJ1</accession>
<name>A0A165SSJ1_9APHY</name>
<evidence type="ECO:0000313" key="3">
    <source>
        <dbReference type="Proteomes" id="UP000076727"/>
    </source>
</evidence>
<feature type="transmembrane region" description="Helical" evidence="1">
    <location>
        <begin position="12"/>
        <end position="35"/>
    </location>
</feature>